<feature type="compositionally biased region" description="Basic and acidic residues" evidence="1">
    <location>
        <begin position="1"/>
        <end position="12"/>
    </location>
</feature>
<evidence type="ECO:0000256" key="1">
    <source>
        <dbReference type="SAM" id="MobiDB-lite"/>
    </source>
</evidence>
<gene>
    <name evidence="2" type="ORF">LPLAT_LOCUS7112</name>
</gene>
<protein>
    <submittedName>
        <fullName evidence="2">Uncharacterized protein</fullName>
    </submittedName>
</protein>
<feature type="region of interest" description="Disordered" evidence="1">
    <location>
        <begin position="1"/>
        <end position="35"/>
    </location>
</feature>
<feature type="compositionally biased region" description="Basic and acidic residues" evidence="1">
    <location>
        <begin position="24"/>
        <end position="35"/>
    </location>
</feature>
<keyword evidence="3" id="KW-1185">Reference proteome</keyword>
<accession>A0AAV2MZW8</accession>
<dbReference type="Proteomes" id="UP001497644">
    <property type="component" value="Unassembled WGS sequence"/>
</dbReference>
<comment type="caution">
    <text evidence="2">The sequence shown here is derived from an EMBL/GenBank/DDBJ whole genome shotgun (WGS) entry which is preliminary data.</text>
</comment>
<evidence type="ECO:0000313" key="3">
    <source>
        <dbReference type="Proteomes" id="UP001497644"/>
    </source>
</evidence>
<dbReference type="AlphaFoldDB" id="A0AAV2MZW8"/>
<sequence length="78" mass="8539">MVNADGRCDTSGERSQVLPLFAERSGESDDKKATMSAVTKDKNVIAHRVGGALNPKYQFSEKIMSSLVVKADGHKRWS</sequence>
<proteinExistence type="predicted"/>
<dbReference type="EMBL" id="CAXIPU020000576">
    <property type="protein sequence ID" value="CAL1672446.1"/>
    <property type="molecule type" value="Genomic_DNA"/>
</dbReference>
<organism evidence="2 3">
    <name type="scientific">Lasius platythorax</name>
    <dbReference type="NCBI Taxonomy" id="488582"/>
    <lineage>
        <taxon>Eukaryota</taxon>
        <taxon>Metazoa</taxon>
        <taxon>Ecdysozoa</taxon>
        <taxon>Arthropoda</taxon>
        <taxon>Hexapoda</taxon>
        <taxon>Insecta</taxon>
        <taxon>Pterygota</taxon>
        <taxon>Neoptera</taxon>
        <taxon>Endopterygota</taxon>
        <taxon>Hymenoptera</taxon>
        <taxon>Apocrita</taxon>
        <taxon>Aculeata</taxon>
        <taxon>Formicoidea</taxon>
        <taxon>Formicidae</taxon>
        <taxon>Formicinae</taxon>
        <taxon>Lasius</taxon>
        <taxon>Lasius</taxon>
    </lineage>
</organism>
<reference evidence="2" key="1">
    <citation type="submission" date="2024-04" db="EMBL/GenBank/DDBJ databases">
        <authorList>
            <consortium name="Molecular Ecology Group"/>
        </authorList>
    </citation>
    <scope>NUCLEOTIDE SEQUENCE</scope>
</reference>
<name>A0AAV2MZW8_9HYME</name>
<evidence type="ECO:0000313" key="2">
    <source>
        <dbReference type="EMBL" id="CAL1672446.1"/>
    </source>
</evidence>